<sequence length="73" mass="7884">MVRGNAKAKAQEKNAKKQAEKTSAKSSLGKSNESLVLKCHVCMALMKNAKQMKEHFESKHPKVAMPAECIGGG</sequence>
<dbReference type="Proteomes" id="UP000198341">
    <property type="component" value="Chromosome 13"/>
</dbReference>
<dbReference type="Gene3D" id="4.10.1050.10">
    <property type="entry name" value="At2g23090-like"/>
    <property type="match status" value="1"/>
</dbReference>
<dbReference type="GO" id="GO:0005634">
    <property type="term" value="C:nucleus"/>
    <property type="evidence" value="ECO:0007669"/>
    <property type="project" value="UniProtKB-SubCell"/>
</dbReference>
<dbReference type="SUPFAM" id="SSF118359">
    <property type="entry name" value="Expressed protein At2g23090/F21P24.15"/>
    <property type="match status" value="1"/>
</dbReference>
<proteinExistence type="predicted"/>
<dbReference type="KEGG" id="bpg:Bathy13g01920"/>
<dbReference type="InterPro" id="IPR045230">
    <property type="entry name" value="MBS1/2-like"/>
</dbReference>
<feature type="compositionally biased region" description="Basic and acidic residues" evidence="5">
    <location>
        <begin position="9"/>
        <end position="23"/>
    </location>
</feature>
<feature type="region of interest" description="Disordered" evidence="5">
    <location>
        <begin position="1"/>
        <end position="31"/>
    </location>
</feature>
<comment type="subcellular location">
    <subcellularLocation>
        <location evidence="2">Cytoplasm</location>
    </subcellularLocation>
    <subcellularLocation>
        <location evidence="1">Nucleus</location>
    </subcellularLocation>
</comment>
<reference evidence="6 7" key="1">
    <citation type="submission" date="2011-10" db="EMBL/GenBank/DDBJ databases">
        <authorList>
            <person name="Genoscope - CEA"/>
        </authorList>
    </citation>
    <scope>NUCLEOTIDE SEQUENCE [LARGE SCALE GENOMIC DNA]</scope>
    <source>
        <strain evidence="6 7">RCC 1105</strain>
    </source>
</reference>
<evidence type="ECO:0000313" key="6">
    <source>
        <dbReference type="EMBL" id="CCO19267.1"/>
    </source>
</evidence>
<evidence type="ECO:0000256" key="3">
    <source>
        <dbReference type="ARBA" id="ARBA00022490"/>
    </source>
</evidence>
<dbReference type="EMBL" id="FO082266">
    <property type="protein sequence ID" value="CCO19267.1"/>
    <property type="molecule type" value="Genomic_DNA"/>
</dbReference>
<keyword evidence="4" id="KW-0539">Nucleus</keyword>
<dbReference type="GeneID" id="19012144"/>
<dbReference type="GO" id="GO:0005737">
    <property type="term" value="C:cytoplasm"/>
    <property type="evidence" value="ECO:0007669"/>
    <property type="project" value="UniProtKB-SubCell"/>
</dbReference>
<evidence type="ECO:0000256" key="5">
    <source>
        <dbReference type="SAM" id="MobiDB-lite"/>
    </source>
</evidence>
<protein>
    <submittedName>
        <fullName evidence="6">Uncharacterized protein</fullName>
    </submittedName>
</protein>
<keyword evidence="7" id="KW-1185">Reference proteome</keyword>
<dbReference type="InterPro" id="IPR026939">
    <property type="entry name" value="ZNF706/At2g23090_sf"/>
</dbReference>
<organism evidence="6 7">
    <name type="scientific">Bathycoccus prasinos</name>
    <dbReference type="NCBI Taxonomy" id="41875"/>
    <lineage>
        <taxon>Eukaryota</taxon>
        <taxon>Viridiplantae</taxon>
        <taxon>Chlorophyta</taxon>
        <taxon>Mamiellophyceae</taxon>
        <taxon>Mamiellales</taxon>
        <taxon>Bathycoccaceae</taxon>
        <taxon>Bathycoccus</taxon>
    </lineage>
</organism>
<name>K8ELZ6_9CHLO</name>
<evidence type="ECO:0000256" key="2">
    <source>
        <dbReference type="ARBA" id="ARBA00004496"/>
    </source>
</evidence>
<dbReference type="AlphaFoldDB" id="K8ELZ6"/>
<dbReference type="PANTHER" id="PTHR21213">
    <property type="entry name" value="GEO09665P1-RELATED"/>
    <property type="match status" value="1"/>
</dbReference>
<dbReference type="OrthoDB" id="73348at2759"/>
<evidence type="ECO:0000313" key="7">
    <source>
        <dbReference type="Proteomes" id="UP000198341"/>
    </source>
</evidence>
<accession>K8ELZ6</accession>
<dbReference type="PANTHER" id="PTHR21213:SF0">
    <property type="entry name" value="ZINC FINGER PROTEIN 706"/>
    <property type="match status" value="1"/>
</dbReference>
<evidence type="ECO:0000256" key="4">
    <source>
        <dbReference type="ARBA" id="ARBA00023242"/>
    </source>
</evidence>
<gene>
    <name evidence="6" type="ordered locus">Bathy13g01920</name>
</gene>
<dbReference type="RefSeq" id="XP_007509464.1">
    <property type="nucleotide sequence ID" value="XM_007509402.1"/>
</dbReference>
<evidence type="ECO:0000256" key="1">
    <source>
        <dbReference type="ARBA" id="ARBA00004123"/>
    </source>
</evidence>
<keyword evidence="3" id="KW-0963">Cytoplasm</keyword>